<dbReference type="GO" id="GO:0016020">
    <property type="term" value="C:membrane"/>
    <property type="evidence" value="ECO:0007669"/>
    <property type="project" value="InterPro"/>
</dbReference>
<name>A0A2G1XDS6_STRCJ</name>
<dbReference type="PANTHER" id="PTHR43773:SF1">
    <property type="entry name" value="MAGNESIUM TRANSPORTER MGTE"/>
    <property type="match status" value="1"/>
</dbReference>
<evidence type="ECO:0000313" key="3">
    <source>
        <dbReference type="EMBL" id="PHQ49372.1"/>
    </source>
</evidence>
<dbReference type="InterPro" id="IPR006669">
    <property type="entry name" value="MgtE_transporter"/>
</dbReference>
<dbReference type="InterPro" id="IPR006668">
    <property type="entry name" value="Mg_transptr_MgtE_intracell_dom"/>
</dbReference>
<dbReference type="CDD" id="cd04606">
    <property type="entry name" value="CBS_pair_Mg_transporter"/>
    <property type="match status" value="1"/>
</dbReference>
<accession>A0A2G1XDS6</accession>
<dbReference type="EMBL" id="NHZO01000154">
    <property type="protein sequence ID" value="PHQ49372.1"/>
    <property type="molecule type" value="Genomic_DNA"/>
</dbReference>
<dbReference type="InterPro" id="IPR000644">
    <property type="entry name" value="CBS_dom"/>
</dbReference>
<dbReference type="SUPFAM" id="SSF158791">
    <property type="entry name" value="MgtE N-terminal domain-like"/>
    <property type="match status" value="1"/>
</dbReference>
<feature type="domain" description="CBS" evidence="2">
    <location>
        <begin position="353"/>
        <end position="412"/>
    </location>
</feature>
<evidence type="ECO:0000313" key="4">
    <source>
        <dbReference type="Proteomes" id="UP000222531"/>
    </source>
</evidence>
<dbReference type="InterPro" id="IPR058838">
    <property type="entry name" value="SH3_actinomycetes"/>
</dbReference>
<dbReference type="SUPFAM" id="SSF50346">
    <property type="entry name" value="PRC-barrel domain"/>
    <property type="match status" value="1"/>
</dbReference>
<organism evidence="3 4">
    <name type="scientific">Streptomyces cinnamoneus</name>
    <name type="common">Streptoverticillium cinnamoneum</name>
    <dbReference type="NCBI Taxonomy" id="53446"/>
    <lineage>
        <taxon>Bacteria</taxon>
        <taxon>Bacillati</taxon>
        <taxon>Actinomycetota</taxon>
        <taxon>Actinomycetes</taxon>
        <taxon>Kitasatosporales</taxon>
        <taxon>Streptomycetaceae</taxon>
        <taxon>Streptomyces</taxon>
        <taxon>Streptomyces cinnamoneus group</taxon>
    </lineage>
</organism>
<dbReference type="RefSeq" id="WP_099201319.1">
    <property type="nucleotide sequence ID" value="NZ_JBIRXA010000003.1"/>
</dbReference>
<proteinExistence type="predicted"/>
<keyword evidence="4" id="KW-1185">Reference proteome</keyword>
<sequence length="432" mass="47260">MAAGAARVFVSHLSGVAVFDPNGDQVGRVRDVVAMLRVGGRPPRVLGLVVEVVSRRRIFVPMTRVTGVESGQVITTGVVNMRRFEQRPTETLILGELLDRRVKLVDGGEEVTVLDVSITQLPARRDWEIDKVFVRRGKGGALRRKGEALTVEWSAVTGFSLEEHGQGAENLLATFERLRPADLANVLHHLSPKRRAEVAAALDDDRLADVLEELPEDDQIEILGKLKEERAADVLEAMDPDDAADLLSELPEEEKERLLTLMQPDDAADVRRLLAYEERTAGGLMTTEPIVLRPDATVADALARVRNPDLSPALAAQVYVCRPPDETPTGKYLGTVHFQRLLRDPPFTLVGSLTDTDLRPLPPGTPLPAVTSYLATYNMVSAPVVDDSGSLLGAVTVDDVLDHLLPDDWRETELHYGAPGMSELPEAADGRR</sequence>
<dbReference type="Pfam" id="PF26205">
    <property type="entry name" value="SH3_actinomycetes"/>
    <property type="match status" value="1"/>
</dbReference>
<dbReference type="InterPro" id="IPR038076">
    <property type="entry name" value="MgtE_N_sf"/>
</dbReference>
<dbReference type="PROSITE" id="PS51371">
    <property type="entry name" value="CBS"/>
    <property type="match status" value="1"/>
</dbReference>
<dbReference type="OrthoDB" id="9764830at2"/>
<keyword evidence="1" id="KW-0129">CBS domain</keyword>
<dbReference type="InterPro" id="IPR046342">
    <property type="entry name" value="CBS_dom_sf"/>
</dbReference>
<dbReference type="SUPFAM" id="SSF54631">
    <property type="entry name" value="CBS-domain pair"/>
    <property type="match status" value="1"/>
</dbReference>
<evidence type="ECO:0000259" key="2">
    <source>
        <dbReference type="PROSITE" id="PS51371"/>
    </source>
</evidence>
<dbReference type="PANTHER" id="PTHR43773">
    <property type="entry name" value="MAGNESIUM TRANSPORTER MGTE"/>
    <property type="match status" value="1"/>
</dbReference>
<dbReference type="Proteomes" id="UP000222531">
    <property type="component" value="Unassembled WGS sequence"/>
</dbReference>
<dbReference type="Gene3D" id="1.25.60.10">
    <property type="entry name" value="MgtE N-terminal domain-like"/>
    <property type="match status" value="1"/>
</dbReference>
<dbReference type="AlphaFoldDB" id="A0A2G1XDS6"/>
<gene>
    <name evidence="3" type="ORF">BLA24_25325</name>
</gene>
<protein>
    <submittedName>
        <fullName evidence="3">Magnesium transporter</fullName>
    </submittedName>
</protein>
<evidence type="ECO:0000256" key="1">
    <source>
        <dbReference type="PROSITE-ProRule" id="PRU00703"/>
    </source>
</evidence>
<dbReference type="Pfam" id="PF03448">
    <property type="entry name" value="MgtE_N"/>
    <property type="match status" value="1"/>
</dbReference>
<dbReference type="GO" id="GO:0015095">
    <property type="term" value="F:magnesium ion transmembrane transporter activity"/>
    <property type="evidence" value="ECO:0007669"/>
    <property type="project" value="InterPro"/>
</dbReference>
<dbReference type="InterPro" id="IPR011033">
    <property type="entry name" value="PRC_barrel-like_sf"/>
</dbReference>
<comment type="caution">
    <text evidence="3">The sequence shown here is derived from an EMBL/GenBank/DDBJ whole genome shotgun (WGS) entry which is preliminary data.</text>
</comment>
<dbReference type="Pfam" id="PF00571">
    <property type="entry name" value="CBS"/>
    <property type="match status" value="2"/>
</dbReference>
<dbReference type="Gene3D" id="3.10.580.10">
    <property type="entry name" value="CBS-domain"/>
    <property type="match status" value="1"/>
</dbReference>
<reference evidence="3 4" key="1">
    <citation type="journal article" date="2017" name="Biochemistry">
        <title>Identification of the Biosynthetic Pathway for the Antibiotic Bicyclomycin.</title>
        <authorList>
            <person name="Patteson J."/>
            <person name="Cai W."/>
            <person name="Johnson R.A."/>
            <person name="Santa Maria K."/>
            <person name="Li B."/>
        </authorList>
    </citation>
    <scope>NUCLEOTIDE SEQUENCE [LARGE SCALE GENOMIC DNA]</scope>
    <source>
        <strain evidence="3 4">ATCC 21532</strain>
    </source>
</reference>
<dbReference type="SMART" id="SM00924">
    <property type="entry name" value="MgtE_N"/>
    <property type="match status" value="1"/>
</dbReference>